<dbReference type="PROSITE" id="PS51257">
    <property type="entry name" value="PROKAR_LIPOPROTEIN"/>
    <property type="match status" value="1"/>
</dbReference>
<gene>
    <name evidence="1" type="ORF">G8770_23355</name>
</gene>
<reference evidence="1" key="1">
    <citation type="submission" date="2020-03" db="EMBL/GenBank/DDBJ databases">
        <authorList>
            <person name="Guo F."/>
        </authorList>
    </citation>
    <scope>NUCLEOTIDE SEQUENCE</scope>
    <source>
        <strain evidence="1">JCM 30134</strain>
    </source>
</reference>
<evidence type="ECO:0000313" key="1">
    <source>
        <dbReference type="EMBL" id="NHO68500.1"/>
    </source>
</evidence>
<protein>
    <recommendedName>
        <fullName evidence="3">Egg lysin (Sperm-lysin)</fullName>
    </recommendedName>
</protein>
<accession>A0A9E5MQK0</accession>
<name>A0A9E5MQK0_9GAMM</name>
<organism evidence="1 2">
    <name type="scientific">Pseudomaricurvus hydrocarbonicus</name>
    <dbReference type="NCBI Taxonomy" id="1470433"/>
    <lineage>
        <taxon>Bacteria</taxon>
        <taxon>Pseudomonadati</taxon>
        <taxon>Pseudomonadota</taxon>
        <taxon>Gammaproteobacteria</taxon>
        <taxon>Cellvibrionales</taxon>
        <taxon>Cellvibrionaceae</taxon>
        <taxon>Pseudomaricurvus</taxon>
    </lineage>
</organism>
<comment type="caution">
    <text evidence="1">The sequence shown here is derived from an EMBL/GenBank/DDBJ whole genome shotgun (WGS) entry which is preliminary data.</text>
</comment>
<dbReference type="AlphaFoldDB" id="A0A9E5MQK0"/>
<dbReference type="NCBIfam" id="NF040519">
    <property type="entry name" value="Sbal_3080_fam"/>
    <property type="match status" value="1"/>
</dbReference>
<evidence type="ECO:0000313" key="2">
    <source>
        <dbReference type="Proteomes" id="UP000787472"/>
    </source>
</evidence>
<dbReference type="EMBL" id="JAAONZ010000035">
    <property type="protein sequence ID" value="NHO68500.1"/>
    <property type="molecule type" value="Genomic_DNA"/>
</dbReference>
<dbReference type="Proteomes" id="UP000787472">
    <property type="component" value="Unassembled WGS sequence"/>
</dbReference>
<evidence type="ECO:0008006" key="3">
    <source>
        <dbReference type="Google" id="ProtNLM"/>
    </source>
</evidence>
<proteinExistence type="predicted"/>
<dbReference type="RefSeq" id="WP_167192467.1">
    <property type="nucleotide sequence ID" value="NZ_JAAONZ010000035.1"/>
</dbReference>
<sequence>MFKQVTVITLMMLLSACSITQNIEPAEISKGSELCIIENPDVREGFLKEYQSVLSSKAISYRVVSENSVPDSCEWTSTYVARWTWDLSLYMSYAEIKVFYKGSLDGEAKYDSTRGGANMSKFIDAEPKIRELVNQLMQIKSASLFFRKFG</sequence>
<keyword evidence="2" id="KW-1185">Reference proteome</keyword>